<name>A0A1M5F1C6_9BACT</name>
<dbReference type="RefSeq" id="WP_073065210.1">
    <property type="nucleotide sequence ID" value="NZ_FQUS01000014.1"/>
</dbReference>
<dbReference type="AlphaFoldDB" id="A0A1M5F1C6"/>
<dbReference type="GO" id="GO:0009279">
    <property type="term" value="C:cell outer membrane"/>
    <property type="evidence" value="ECO:0007669"/>
    <property type="project" value="UniProtKB-SubCell"/>
</dbReference>
<feature type="domain" description="SusD-like N-terminal" evidence="8">
    <location>
        <begin position="91"/>
        <end position="217"/>
    </location>
</feature>
<organism evidence="9 10">
    <name type="scientific">Fodinibius roseus</name>
    <dbReference type="NCBI Taxonomy" id="1194090"/>
    <lineage>
        <taxon>Bacteria</taxon>
        <taxon>Pseudomonadati</taxon>
        <taxon>Balneolota</taxon>
        <taxon>Balneolia</taxon>
        <taxon>Balneolales</taxon>
        <taxon>Balneolaceae</taxon>
        <taxon>Fodinibius</taxon>
    </lineage>
</organism>
<reference evidence="9 10" key="1">
    <citation type="submission" date="2016-11" db="EMBL/GenBank/DDBJ databases">
        <authorList>
            <person name="Jaros S."/>
            <person name="Januszkiewicz K."/>
            <person name="Wedrychowicz H."/>
        </authorList>
    </citation>
    <scope>NUCLEOTIDE SEQUENCE [LARGE SCALE GENOMIC DNA]</scope>
    <source>
        <strain evidence="9 10">DSM 21986</strain>
    </source>
</reference>
<keyword evidence="10" id="KW-1185">Reference proteome</keyword>
<dbReference type="InterPro" id="IPR012944">
    <property type="entry name" value="SusD_RagB_dom"/>
</dbReference>
<sequence length="522" mass="58524">MKSLTYTLLLLIAVIAGGCTDLADVDEDGISRETVGGSENEVSDPAAALRGVYTQLNDLRGAGGTFALMEHPSDELMGPTRGTDWSDFGVWRQLHLHTWDPSHAEVLNAWNQLNAGVFRATQVIDAGTADQQQKAEARFLRAFFMYYVMDFFGQVPFRPSDAGPNDIPEVYSRSEALEFIIDDLTAARPDLPTLTSSAAAATATREAVDFLLARLYLNRAVYTSSSAENPSAGPFTFEEDDMNEVIARVENLEANSYLALTDFYDNFHWNNTTLSDEFIFVIDEEEGGETTFNHFYMTLHYNHSPTGCCNGFTTTPDFYSRFPENTDDVRKSAYIPEMTSETGILAGFLEGQQYGEFNGPGDPVEGTALNDRGGNALVFTPEVDLFYANERMGIRVIKYLVNPDRPEEAGTDYVFFRYADALLMKAEAHFRKGESGQALDIINEIRDYRNASELSSVDEQTILNERGFELYWEGLRRTDQIRFGTFTEAWSEKEPSDPFRVLFPIPQRALDTNPNLIQNEGY</sequence>
<evidence type="ECO:0000256" key="3">
    <source>
        <dbReference type="ARBA" id="ARBA00022729"/>
    </source>
</evidence>
<dbReference type="STRING" id="1194090.SAMN05443144_11431"/>
<dbReference type="Gene3D" id="1.25.40.390">
    <property type="match status" value="1"/>
</dbReference>
<dbReference type="PROSITE" id="PS51257">
    <property type="entry name" value="PROKAR_LIPOPROTEIN"/>
    <property type="match status" value="1"/>
</dbReference>
<dbReference type="InterPro" id="IPR011990">
    <property type="entry name" value="TPR-like_helical_dom_sf"/>
</dbReference>
<evidence type="ECO:0000259" key="8">
    <source>
        <dbReference type="Pfam" id="PF14322"/>
    </source>
</evidence>
<dbReference type="Proteomes" id="UP000184041">
    <property type="component" value="Unassembled WGS sequence"/>
</dbReference>
<feature type="chain" id="PRO_5011979523" evidence="6">
    <location>
        <begin position="24"/>
        <end position="522"/>
    </location>
</feature>
<evidence type="ECO:0000256" key="4">
    <source>
        <dbReference type="ARBA" id="ARBA00023136"/>
    </source>
</evidence>
<evidence type="ECO:0000256" key="2">
    <source>
        <dbReference type="ARBA" id="ARBA00006275"/>
    </source>
</evidence>
<dbReference type="Pfam" id="PF07980">
    <property type="entry name" value="SusD_RagB"/>
    <property type="match status" value="1"/>
</dbReference>
<dbReference type="OrthoDB" id="5694214at2"/>
<evidence type="ECO:0000313" key="9">
    <source>
        <dbReference type="EMBL" id="SHF85284.1"/>
    </source>
</evidence>
<evidence type="ECO:0000259" key="7">
    <source>
        <dbReference type="Pfam" id="PF07980"/>
    </source>
</evidence>
<accession>A0A1M5F1C6</accession>
<gene>
    <name evidence="9" type="ORF">SAMN05443144_11431</name>
</gene>
<dbReference type="EMBL" id="FQUS01000014">
    <property type="protein sequence ID" value="SHF85284.1"/>
    <property type="molecule type" value="Genomic_DNA"/>
</dbReference>
<dbReference type="Pfam" id="PF14322">
    <property type="entry name" value="SusD-like_3"/>
    <property type="match status" value="1"/>
</dbReference>
<evidence type="ECO:0000256" key="6">
    <source>
        <dbReference type="SAM" id="SignalP"/>
    </source>
</evidence>
<evidence type="ECO:0000313" key="10">
    <source>
        <dbReference type="Proteomes" id="UP000184041"/>
    </source>
</evidence>
<dbReference type="InterPro" id="IPR033985">
    <property type="entry name" value="SusD-like_N"/>
</dbReference>
<feature type="signal peptide" evidence="6">
    <location>
        <begin position="1"/>
        <end position="23"/>
    </location>
</feature>
<feature type="domain" description="RagB/SusD" evidence="7">
    <location>
        <begin position="389"/>
        <end position="492"/>
    </location>
</feature>
<proteinExistence type="inferred from homology"/>
<keyword evidence="5" id="KW-0998">Cell outer membrane</keyword>
<comment type="subcellular location">
    <subcellularLocation>
        <location evidence="1">Cell outer membrane</location>
    </subcellularLocation>
</comment>
<evidence type="ECO:0000256" key="1">
    <source>
        <dbReference type="ARBA" id="ARBA00004442"/>
    </source>
</evidence>
<comment type="similarity">
    <text evidence="2">Belongs to the SusD family.</text>
</comment>
<keyword evidence="3 6" id="KW-0732">Signal</keyword>
<protein>
    <submittedName>
        <fullName evidence="9">Starch-binding associating with outer membrane</fullName>
    </submittedName>
</protein>
<evidence type="ECO:0000256" key="5">
    <source>
        <dbReference type="ARBA" id="ARBA00023237"/>
    </source>
</evidence>
<dbReference type="SUPFAM" id="SSF48452">
    <property type="entry name" value="TPR-like"/>
    <property type="match status" value="1"/>
</dbReference>
<keyword evidence="4" id="KW-0472">Membrane</keyword>